<dbReference type="RefSeq" id="WP_035105614.1">
    <property type="nucleotide sequence ID" value="NZ_CP011311.1"/>
</dbReference>
<feature type="compositionally biased region" description="Basic and acidic residues" evidence="2">
    <location>
        <begin position="272"/>
        <end position="282"/>
    </location>
</feature>
<dbReference type="HOGENOM" id="CLU_068637_0_0_11"/>
<dbReference type="OrthoDB" id="8221452at2"/>
<dbReference type="EMBL" id="CP011311">
    <property type="protein sequence ID" value="AKE38987.1"/>
    <property type="molecule type" value="Genomic_DNA"/>
</dbReference>
<dbReference type="PANTHER" id="PTHR43317:SF1">
    <property type="entry name" value="THERMOSPERMINE SYNTHASE ACAULIS5"/>
    <property type="match status" value="1"/>
</dbReference>
<keyword evidence="1" id="KW-0620">Polyamine biosynthesis</keyword>
<dbReference type="STRING" id="161896.UL81_05075"/>
<evidence type="ECO:0000256" key="2">
    <source>
        <dbReference type="SAM" id="MobiDB-lite"/>
    </source>
</evidence>
<dbReference type="Proteomes" id="UP000033566">
    <property type="component" value="Chromosome"/>
</dbReference>
<organism evidence="3 4">
    <name type="scientific">Corynebacterium camporealensis</name>
    <dbReference type="NCBI Taxonomy" id="161896"/>
    <lineage>
        <taxon>Bacteria</taxon>
        <taxon>Bacillati</taxon>
        <taxon>Actinomycetota</taxon>
        <taxon>Actinomycetes</taxon>
        <taxon>Mycobacteriales</taxon>
        <taxon>Corynebacteriaceae</taxon>
        <taxon>Corynebacterium</taxon>
    </lineage>
</organism>
<dbReference type="Gene3D" id="3.40.50.150">
    <property type="entry name" value="Vaccinia Virus protein VP39"/>
    <property type="match status" value="1"/>
</dbReference>
<dbReference type="GO" id="GO:0008168">
    <property type="term" value="F:methyltransferase activity"/>
    <property type="evidence" value="ECO:0007669"/>
    <property type="project" value="UniProtKB-KW"/>
</dbReference>
<gene>
    <name evidence="3" type="ORF">UL81_05075</name>
</gene>
<dbReference type="AlphaFoldDB" id="A0A0F6QVR9"/>
<keyword evidence="3" id="KW-0489">Methyltransferase</keyword>
<dbReference type="NCBIfam" id="NF037959">
    <property type="entry name" value="MFS_SpdSyn"/>
    <property type="match status" value="1"/>
</dbReference>
<dbReference type="PATRIC" id="fig|161896.4.peg.998"/>
<proteinExistence type="predicted"/>
<reference evidence="3 4" key="1">
    <citation type="journal article" date="2015" name="Genome Announc.">
        <title>Complete Genome Sequence of Corynebacterium camporealensis DSM 44610, Isolated from the Milk of a Manchega Sheep with Subclinical Mastitis.</title>
        <authorList>
            <person name="Ruckert C."/>
            <person name="Albersmeier A."/>
            <person name="Winkler A."/>
            <person name="Tauch A."/>
        </authorList>
    </citation>
    <scope>NUCLEOTIDE SEQUENCE [LARGE SCALE GENOMIC DNA]</scope>
    <source>
        <strain evidence="3 4">DSM 44610</strain>
    </source>
</reference>
<feature type="region of interest" description="Disordered" evidence="2">
    <location>
        <begin position="262"/>
        <end position="282"/>
    </location>
</feature>
<evidence type="ECO:0000256" key="1">
    <source>
        <dbReference type="ARBA" id="ARBA00023115"/>
    </source>
</evidence>
<dbReference type="GO" id="GO:0032259">
    <property type="term" value="P:methylation"/>
    <property type="evidence" value="ECO:0007669"/>
    <property type="project" value="UniProtKB-KW"/>
</dbReference>
<dbReference type="GO" id="GO:0006596">
    <property type="term" value="P:polyamine biosynthetic process"/>
    <property type="evidence" value="ECO:0007669"/>
    <property type="project" value="UniProtKB-KW"/>
</dbReference>
<accession>A0A0F6QVR9</accession>
<dbReference type="InterPro" id="IPR029063">
    <property type="entry name" value="SAM-dependent_MTases_sf"/>
</dbReference>
<sequence length="282" mass="30446">MGRKRESSITGTYEISTGTAEVIADNYYDDGFLLHVNGVPSSHIVLGQPELLDFEYMRWIAAAIEKLLPVAPDELRMTHLGGAGCSLPRYFAHLWPKSRHTVVELDGKLADLTRELFDVPRSPTVKIRVGEARAVTETFQPASRDVIIRDVFAGDTTPHSLTTQEFFQAAYNSLGPQGLFVANCGDHSDLQGAKAEIAGLNAVFSNVAVIADPPMLKGRRYGNIILIASDGELPKLNTPEAAGLAKALLGGAVPAHYKDPAWTTKFQGGATPRRDATPDAHA</sequence>
<name>A0A0F6QVR9_9CORY</name>
<keyword evidence="3" id="KW-0808">Transferase</keyword>
<protein>
    <submittedName>
        <fullName evidence="3">Methyltransferase domain</fullName>
    </submittedName>
</protein>
<dbReference type="KEGG" id="ccj:UL81_05075"/>
<evidence type="ECO:0000313" key="4">
    <source>
        <dbReference type="Proteomes" id="UP000033566"/>
    </source>
</evidence>
<evidence type="ECO:0000313" key="3">
    <source>
        <dbReference type="EMBL" id="AKE38987.1"/>
    </source>
</evidence>
<dbReference type="PANTHER" id="PTHR43317">
    <property type="entry name" value="THERMOSPERMINE SYNTHASE ACAULIS5"/>
    <property type="match status" value="1"/>
</dbReference>
<keyword evidence="4" id="KW-1185">Reference proteome</keyword>
<dbReference type="SUPFAM" id="SSF53335">
    <property type="entry name" value="S-adenosyl-L-methionine-dependent methyltransferases"/>
    <property type="match status" value="1"/>
</dbReference>